<keyword evidence="8" id="KW-0626">Porin</keyword>
<sequence length="373" mass="39670">MTKLIPSALLVGGLIASCAGTSFAQSSVQIAGQLGVGVGVKNHQGPGDGSVTEVTDNLMKASWLRISGIEDLGGGMSAMFRLESGLSADTGTAGGTGQGATLASPKFWNRNATVGLRWADIGVLSAGRQFHSSTDRAIETLDVNQLSAAHVAYAPVGYFGVNRYNGFDTRVDNSIKFRYKKPNVIEFGFSAAPGEGTAGRNYSAEIAHTSSTLNVGAIFAHFDANAQLANGHKPAYEFWGIGGNVKFGSVQPYIAYYHNALDSATLLGRPQQVNEIISLGVAWDASAQTRFTAAYYNDRGTGLNNVLGRDGTKNTWILAGYYYLSKRTELYVAAHNNAFLDGYRLETVNLSTLNRTASEGRVSGLSTGIRHNF</sequence>
<gene>
    <name evidence="13" type="ORF">PRZ01_15755</name>
</gene>
<dbReference type="Pfam" id="PF13609">
    <property type="entry name" value="Porin_4"/>
    <property type="match status" value="1"/>
</dbReference>
<keyword evidence="3" id="KW-0813">Transport</keyword>
<evidence type="ECO:0000259" key="12">
    <source>
        <dbReference type="Pfam" id="PF13609"/>
    </source>
</evidence>
<dbReference type="Gene3D" id="2.40.160.10">
    <property type="entry name" value="Porin"/>
    <property type="match status" value="1"/>
</dbReference>
<protein>
    <submittedName>
        <fullName evidence="13">Porin</fullName>
    </submittedName>
</protein>
<evidence type="ECO:0000256" key="10">
    <source>
        <dbReference type="ARBA" id="ARBA00023237"/>
    </source>
</evidence>
<evidence type="ECO:0000256" key="11">
    <source>
        <dbReference type="SAM" id="SignalP"/>
    </source>
</evidence>
<evidence type="ECO:0000256" key="8">
    <source>
        <dbReference type="ARBA" id="ARBA00023114"/>
    </source>
</evidence>
<keyword evidence="6 11" id="KW-0732">Signal</keyword>
<feature type="signal peptide" evidence="11">
    <location>
        <begin position="1"/>
        <end position="24"/>
    </location>
</feature>
<dbReference type="InterPro" id="IPR033900">
    <property type="entry name" value="Gram_neg_porin_domain"/>
</dbReference>
<dbReference type="EMBL" id="JAQQXS010000014">
    <property type="protein sequence ID" value="MDC8786645.1"/>
    <property type="molecule type" value="Genomic_DNA"/>
</dbReference>
<dbReference type="PROSITE" id="PS51257">
    <property type="entry name" value="PROKAR_LIPOPROTEIN"/>
    <property type="match status" value="1"/>
</dbReference>
<evidence type="ECO:0000256" key="4">
    <source>
        <dbReference type="ARBA" id="ARBA00022452"/>
    </source>
</evidence>
<keyword evidence="10" id="KW-0998">Cell outer membrane</keyword>
<keyword evidence="4" id="KW-1134">Transmembrane beta strand</keyword>
<dbReference type="CDD" id="cd00342">
    <property type="entry name" value="gram_neg_porins"/>
    <property type="match status" value="1"/>
</dbReference>
<feature type="domain" description="Porin" evidence="12">
    <location>
        <begin position="15"/>
        <end position="334"/>
    </location>
</feature>
<dbReference type="SUPFAM" id="SSF56935">
    <property type="entry name" value="Porins"/>
    <property type="match status" value="1"/>
</dbReference>
<keyword evidence="14" id="KW-1185">Reference proteome</keyword>
<keyword evidence="9" id="KW-0472">Membrane</keyword>
<keyword evidence="7" id="KW-0406">Ion transport</keyword>
<evidence type="ECO:0000313" key="13">
    <source>
        <dbReference type="EMBL" id="MDC8786645.1"/>
    </source>
</evidence>
<evidence type="ECO:0000256" key="6">
    <source>
        <dbReference type="ARBA" id="ARBA00022729"/>
    </source>
</evidence>
<keyword evidence="5" id="KW-0812">Transmembrane</keyword>
<dbReference type="InterPro" id="IPR023614">
    <property type="entry name" value="Porin_dom_sf"/>
</dbReference>
<feature type="chain" id="PRO_5046980533" evidence="11">
    <location>
        <begin position="25"/>
        <end position="373"/>
    </location>
</feature>
<evidence type="ECO:0000313" key="14">
    <source>
        <dbReference type="Proteomes" id="UP001219862"/>
    </source>
</evidence>
<dbReference type="PANTHER" id="PTHR34501">
    <property type="entry name" value="PROTEIN YDDL-RELATED"/>
    <property type="match status" value="1"/>
</dbReference>
<reference evidence="13 14" key="1">
    <citation type="submission" date="2022-10" db="EMBL/GenBank/DDBJ databases">
        <title>paucibacter sp. hw8 Genome sequencing.</title>
        <authorList>
            <person name="Park S."/>
        </authorList>
    </citation>
    <scope>NUCLEOTIDE SEQUENCE [LARGE SCALE GENOMIC DNA]</scope>
    <source>
        <strain evidence="14">hw8</strain>
    </source>
</reference>
<comment type="subunit">
    <text evidence="2">Homotrimer.</text>
</comment>
<comment type="caution">
    <text evidence="13">The sequence shown here is derived from an EMBL/GenBank/DDBJ whole genome shotgun (WGS) entry which is preliminary data.</text>
</comment>
<organism evidence="13 14">
    <name type="scientific">Roseateles koreensis</name>
    <dbReference type="NCBI Taxonomy" id="2987526"/>
    <lineage>
        <taxon>Bacteria</taxon>
        <taxon>Pseudomonadati</taxon>
        <taxon>Pseudomonadota</taxon>
        <taxon>Betaproteobacteria</taxon>
        <taxon>Burkholderiales</taxon>
        <taxon>Sphaerotilaceae</taxon>
        <taxon>Roseateles</taxon>
    </lineage>
</organism>
<comment type="subcellular location">
    <subcellularLocation>
        <location evidence="1">Cell outer membrane</location>
        <topology evidence="1">Multi-pass membrane protein</topology>
    </subcellularLocation>
</comment>
<evidence type="ECO:0000256" key="3">
    <source>
        <dbReference type="ARBA" id="ARBA00022448"/>
    </source>
</evidence>
<evidence type="ECO:0000256" key="7">
    <source>
        <dbReference type="ARBA" id="ARBA00023065"/>
    </source>
</evidence>
<dbReference type="Proteomes" id="UP001219862">
    <property type="component" value="Unassembled WGS sequence"/>
</dbReference>
<dbReference type="InterPro" id="IPR050298">
    <property type="entry name" value="Gram-neg_bact_OMP"/>
</dbReference>
<evidence type="ECO:0000256" key="1">
    <source>
        <dbReference type="ARBA" id="ARBA00004571"/>
    </source>
</evidence>
<evidence type="ECO:0000256" key="2">
    <source>
        <dbReference type="ARBA" id="ARBA00011233"/>
    </source>
</evidence>
<accession>A0ABT5KUM0</accession>
<evidence type="ECO:0000256" key="5">
    <source>
        <dbReference type="ARBA" id="ARBA00022692"/>
    </source>
</evidence>
<dbReference type="RefSeq" id="WP_273597752.1">
    <property type="nucleotide sequence ID" value="NZ_JAQQXS010000014.1"/>
</dbReference>
<name>A0ABT5KUM0_9BURK</name>
<dbReference type="PANTHER" id="PTHR34501:SF9">
    <property type="entry name" value="MAJOR OUTER MEMBRANE PROTEIN P.IA"/>
    <property type="match status" value="1"/>
</dbReference>
<evidence type="ECO:0000256" key="9">
    <source>
        <dbReference type="ARBA" id="ARBA00023136"/>
    </source>
</evidence>
<proteinExistence type="predicted"/>